<dbReference type="EMBL" id="CP003093">
    <property type="protein sequence ID" value="AER56834.1"/>
    <property type="molecule type" value="Genomic_DNA"/>
</dbReference>
<evidence type="ECO:0000313" key="4">
    <source>
        <dbReference type="Proteomes" id="UP000005870"/>
    </source>
</evidence>
<keyword evidence="2" id="KW-0732">Signal</keyword>
<sequence length="496" mass="50461">MSMSNSSKTLLMTFGAVLALSGCGGGADRVASPGEGGFAPPPPPAAPPPPPPAAPPPPPPVAGPPSDCPTGFVNGGLDVNDTLRVCRLPSEIIGNLLVPNRASTVYAISGRVNVGQDRGGDAQNPIAGASAGILTIEPGVRLFGSSGLDYVVVNRGSQMIADGTPTQPIVFTSAASIRGQTNVDSVGQWGGVVLLGRAPISACPSATIAPGTPQCQAQVEGTNAFYGGNSATDSSGRYRYMRVMHSGFQILPNVELNGISLAGLGSGTVFEYVQVHNSSDDGFEWFGGTLNAKYLVATGNDDDSFDTDTGWQGAVQFGIVMQRAGGGDRMSEMSSAGQQTVLPSRPKFANITYVGRAGGGAGIVMNSGTNSTFINTVVTRAAGGTGAAAACLDVDDSTTTGRFESVFFSCPVAFDDDANGQAAALFSAGTNNTANGTSTLTDGFINGANETAVTAFPTITTISPTFTQVNYIGAVRNASDTWWQGWTCGLTAANPC</sequence>
<reference evidence="3 4" key="1">
    <citation type="journal article" date="2012" name="J. Bacteriol.">
        <title>Complete Genome Sequence of the BTEX-Degrading Bacterium Pseudoxanthomonas spadix BD-a59.</title>
        <authorList>
            <person name="Lee S.H."/>
            <person name="Jin H.M."/>
            <person name="Lee H.J."/>
            <person name="Kim J.M."/>
            <person name="Jeon C.O."/>
        </authorList>
    </citation>
    <scope>NUCLEOTIDE SEQUENCE [LARGE SCALE GENOMIC DNA]</scope>
    <source>
        <strain evidence="3 4">BD-a59</strain>
    </source>
</reference>
<evidence type="ECO:0000313" key="3">
    <source>
        <dbReference type="EMBL" id="AER56834.1"/>
    </source>
</evidence>
<feature type="region of interest" description="Disordered" evidence="1">
    <location>
        <begin position="25"/>
        <end position="73"/>
    </location>
</feature>
<evidence type="ECO:0008006" key="5">
    <source>
        <dbReference type="Google" id="ProtNLM"/>
    </source>
</evidence>
<dbReference type="OrthoDB" id="237393at2"/>
<name>G7UPM1_PSEUP</name>
<evidence type="ECO:0000256" key="1">
    <source>
        <dbReference type="SAM" id="MobiDB-lite"/>
    </source>
</evidence>
<dbReference type="STRING" id="1045855.DSC_10950"/>
<proteinExistence type="predicted"/>
<dbReference type="AlphaFoldDB" id="G7UPM1"/>
<accession>G7UPM1</accession>
<feature type="compositionally biased region" description="Pro residues" evidence="1">
    <location>
        <begin position="39"/>
        <end position="67"/>
    </location>
</feature>
<feature type="signal peptide" evidence="2">
    <location>
        <begin position="1"/>
        <end position="19"/>
    </location>
</feature>
<gene>
    <name evidence="3" type="ordered locus">DSC_10950</name>
</gene>
<organism evidence="3 4">
    <name type="scientific">Pseudoxanthomonas spadix (strain BD-a59)</name>
    <dbReference type="NCBI Taxonomy" id="1045855"/>
    <lineage>
        <taxon>Bacteria</taxon>
        <taxon>Pseudomonadati</taxon>
        <taxon>Pseudomonadota</taxon>
        <taxon>Gammaproteobacteria</taxon>
        <taxon>Lysobacterales</taxon>
        <taxon>Lysobacteraceae</taxon>
        <taxon>Pseudoxanthomonas</taxon>
    </lineage>
</organism>
<dbReference type="PANTHER" id="PTHR41339:SF1">
    <property type="entry name" value="SECRETED PROTEIN"/>
    <property type="match status" value="1"/>
</dbReference>
<protein>
    <recommendedName>
        <fullName evidence="5">Secreted protein</fullName>
    </recommendedName>
</protein>
<dbReference type="Proteomes" id="UP000005870">
    <property type="component" value="Chromosome"/>
</dbReference>
<feature type="chain" id="PRO_5003504281" description="Secreted protein" evidence="2">
    <location>
        <begin position="20"/>
        <end position="496"/>
    </location>
</feature>
<dbReference type="KEGG" id="psd:DSC_10950"/>
<keyword evidence="4" id="KW-1185">Reference proteome</keyword>
<dbReference type="PANTHER" id="PTHR41339">
    <property type="entry name" value="LIPL48"/>
    <property type="match status" value="1"/>
</dbReference>
<dbReference type="SUPFAM" id="SSF101447">
    <property type="entry name" value="Formin homology 2 domain (FH2 domain)"/>
    <property type="match status" value="1"/>
</dbReference>
<dbReference type="RefSeq" id="WP_014161008.1">
    <property type="nucleotide sequence ID" value="NC_016147.2"/>
</dbReference>
<dbReference type="eggNOG" id="COG3291">
    <property type="taxonomic scope" value="Bacteria"/>
</dbReference>
<evidence type="ECO:0000256" key="2">
    <source>
        <dbReference type="SAM" id="SignalP"/>
    </source>
</evidence>
<dbReference type="HOGENOM" id="CLU_034925_1_0_6"/>